<accession>S3CKG6</accession>
<protein>
    <submittedName>
        <fullName evidence="1">Uncharacterized protein</fullName>
    </submittedName>
</protein>
<proteinExistence type="predicted"/>
<dbReference type="Proteomes" id="UP000016922">
    <property type="component" value="Unassembled WGS sequence"/>
</dbReference>
<dbReference type="HOGENOM" id="CLU_1133671_0_0_1"/>
<organism evidence="1 2">
    <name type="scientific">Glarea lozoyensis (strain ATCC 20868 / MF5171)</name>
    <dbReference type="NCBI Taxonomy" id="1116229"/>
    <lineage>
        <taxon>Eukaryota</taxon>
        <taxon>Fungi</taxon>
        <taxon>Dikarya</taxon>
        <taxon>Ascomycota</taxon>
        <taxon>Pezizomycotina</taxon>
        <taxon>Leotiomycetes</taxon>
        <taxon>Helotiales</taxon>
        <taxon>Helotiaceae</taxon>
        <taxon>Glarea</taxon>
    </lineage>
</organism>
<dbReference type="RefSeq" id="XP_008086212.1">
    <property type="nucleotide sequence ID" value="XM_008088021.1"/>
</dbReference>
<reference evidence="1 2" key="1">
    <citation type="journal article" date="2013" name="BMC Genomics">
        <title>Genomics-driven discovery of the pneumocandin biosynthetic gene cluster in the fungus Glarea lozoyensis.</title>
        <authorList>
            <person name="Chen L."/>
            <person name="Yue Q."/>
            <person name="Zhang X."/>
            <person name="Xiang M."/>
            <person name="Wang C."/>
            <person name="Li S."/>
            <person name="Che Y."/>
            <person name="Ortiz-Lopez F.J."/>
            <person name="Bills G.F."/>
            <person name="Liu X."/>
            <person name="An Z."/>
        </authorList>
    </citation>
    <scope>NUCLEOTIDE SEQUENCE [LARGE SCALE GENOMIC DNA]</scope>
    <source>
        <strain evidence="2">ATCC 20868 / MF5171</strain>
    </source>
</reference>
<name>S3CKG6_GLAL2</name>
<gene>
    <name evidence="1" type="ORF">GLAREA_02936</name>
</gene>
<dbReference type="EMBL" id="KE145370">
    <property type="protein sequence ID" value="EPE27022.1"/>
    <property type="molecule type" value="Genomic_DNA"/>
</dbReference>
<dbReference type="AlphaFoldDB" id="S3CKG6"/>
<evidence type="ECO:0000313" key="2">
    <source>
        <dbReference type="Proteomes" id="UP000016922"/>
    </source>
</evidence>
<dbReference type="GeneID" id="19461992"/>
<dbReference type="KEGG" id="glz:GLAREA_02936"/>
<sequence>MADLYSEIGDLISFISVADEGYGFPVEGPLSITLPTHTIQVRNIHEAIAALETVYTWLDDQDVQHSAQLANIRDCVVRYRENCPSPTAMSVVWSGKNAPASFGVSATGKGKTGSTSKSQNNDLRGATMGPHGNFTAVEPWPVTNCAEVDSTLGRVPGANLVWTERIRPRQGSVDVQNMNDQAQQRWFAQEEAQRRFGSAGAYGMPACGNCQKLLQSYGSCSACGACPSKVDDVYSLDNGLLPPLY</sequence>
<evidence type="ECO:0000313" key="1">
    <source>
        <dbReference type="EMBL" id="EPE27022.1"/>
    </source>
</evidence>
<keyword evidence="2" id="KW-1185">Reference proteome</keyword>